<name>A0ABQ9I061_9NEOP</name>
<comment type="caution">
    <text evidence="2">The sequence shown here is derived from an EMBL/GenBank/DDBJ whole genome shotgun (WGS) entry which is preliminary data.</text>
</comment>
<feature type="compositionally biased region" description="Basic and acidic residues" evidence="1">
    <location>
        <begin position="1"/>
        <end position="19"/>
    </location>
</feature>
<evidence type="ECO:0000313" key="3">
    <source>
        <dbReference type="Proteomes" id="UP001159363"/>
    </source>
</evidence>
<dbReference type="Proteomes" id="UP001159363">
    <property type="component" value="Chromosome 3"/>
</dbReference>
<keyword evidence="3" id="KW-1185">Reference proteome</keyword>
<organism evidence="2 3">
    <name type="scientific">Dryococelus australis</name>
    <dbReference type="NCBI Taxonomy" id="614101"/>
    <lineage>
        <taxon>Eukaryota</taxon>
        <taxon>Metazoa</taxon>
        <taxon>Ecdysozoa</taxon>
        <taxon>Arthropoda</taxon>
        <taxon>Hexapoda</taxon>
        <taxon>Insecta</taxon>
        <taxon>Pterygota</taxon>
        <taxon>Neoptera</taxon>
        <taxon>Polyneoptera</taxon>
        <taxon>Phasmatodea</taxon>
        <taxon>Verophasmatodea</taxon>
        <taxon>Anareolatae</taxon>
        <taxon>Phasmatidae</taxon>
        <taxon>Eurycanthinae</taxon>
        <taxon>Dryococelus</taxon>
    </lineage>
</organism>
<proteinExistence type="predicted"/>
<reference evidence="2 3" key="1">
    <citation type="submission" date="2023-02" db="EMBL/GenBank/DDBJ databases">
        <title>LHISI_Scaffold_Assembly.</title>
        <authorList>
            <person name="Stuart O.P."/>
            <person name="Cleave R."/>
            <person name="Magrath M.J.L."/>
            <person name="Mikheyev A.S."/>
        </authorList>
    </citation>
    <scope>NUCLEOTIDE SEQUENCE [LARGE SCALE GENOMIC DNA]</scope>
    <source>
        <strain evidence="2">Daus_M_001</strain>
        <tissue evidence="2">Leg muscle</tissue>
    </source>
</reference>
<evidence type="ECO:0000313" key="2">
    <source>
        <dbReference type="EMBL" id="KAJ8890010.1"/>
    </source>
</evidence>
<accession>A0ABQ9I061</accession>
<dbReference type="EMBL" id="JARBHB010000003">
    <property type="protein sequence ID" value="KAJ8890010.1"/>
    <property type="molecule type" value="Genomic_DNA"/>
</dbReference>
<feature type="region of interest" description="Disordered" evidence="1">
    <location>
        <begin position="1"/>
        <end position="55"/>
    </location>
</feature>
<gene>
    <name evidence="2" type="ORF">PR048_009515</name>
</gene>
<protein>
    <submittedName>
        <fullName evidence="2">Uncharacterized protein</fullName>
    </submittedName>
</protein>
<evidence type="ECO:0000256" key="1">
    <source>
        <dbReference type="SAM" id="MobiDB-lite"/>
    </source>
</evidence>
<sequence length="477" mass="53652">MQQRRNEWARETEDPEKTRRPAASSETIPTCENPGVTRPGIEPRGEQANRSATAAPCRTEKGCFETRLLTASLYAGTLNCGLFTRLTKRDVSSNNCGAAVTTRLPPRRTGFDSRWGRFPDGNRAGRCHWSAGFLGDLPFPPTLAFRRCSIPRFTRISSQDLDVKSRPNLCSSIHSPITVAERLSGQDLSRLISNFPPGRQDGRTRVVYKRAGATTRDDLSVRERTCFCAGLYARWTIWRMIDLTGARLKRASGRQRDFDAPTRLSYWRSTRTHIAQLTYSTFIPTNLKPEIRLPGLRFGRTDVTVTLLFIGSYSNFVATGMSCRIRRDSRKTYHASKPNTYCRIRAHLRFQMDRLQVGRKSCLEGLCNLSHFGYRNLGIRANSSSFSSFPRNLTVKADRVESQVRVPHARRTRTAGVVRPPRHVRSAADRLSIVHRVVDPRCVLLLCSPLTPSYPELQPHLVTDTAPGIAKDGGSES</sequence>